<evidence type="ECO:0000313" key="2">
    <source>
        <dbReference type="Proteomes" id="UP000823632"/>
    </source>
</evidence>
<dbReference type="Gene3D" id="3.40.50.1820">
    <property type="entry name" value="alpha/beta hydrolase"/>
    <property type="match status" value="1"/>
</dbReference>
<dbReference type="Pfam" id="PF04301">
    <property type="entry name" value="BioG"/>
    <property type="match status" value="1"/>
</dbReference>
<dbReference type="SUPFAM" id="SSF53474">
    <property type="entry name" value="alpha/beta-Hydrolases"/>
    <property type="match status" value="1"/>
</dbReference>
<proteinExistence type="predicted"/>
<protein>
    <submittedName>
        <fullName evidence="1">DUF452 family protein</fullName>
    </submittedName>
</protein>
<dbReference type="InterPro" id="IPR029058">
    <property type="entry name" value="AB_hydrolase_fold"/>
</dbReference>
<sequence>MQYYWLNDRNKENRKKLIIFFCGWSFDNYPFKTLDCGDYDILMFYDYKNHNIPIEIPQYEEYYLVTWSMGVYIAYLLRDKLPDFKLKIAIDGTPFPIHNELGIPERTFELTLRNVDTGLQGKFQRNLFKEEKDYEKYLQNPVQRKIPEQAQELRDLKDFISKADISYEKYYDRAIISETDKIVPTKNQVNCWKNRASVIMIDSGHFPFYSFNGWDDILKCN</sequence>
<gene>
    <name evidence="1" type="ORF">IAC76_01080</name>
</gene>
<dbReference type="InterPro" id="IPR007398">
    <property type="entry name" value="BioG"/>
</dbReference>
<evidence type="ECO:0000313" key="1">
    <source>
        <dbReference type="EMBL" id="MBO8429956.1"/>
    </source>
</evidence>
<dbReference type="EMBL" id="JADIND010000023">
    <property type="protein sequence ID" value="MBO8429956.1"/>
    <property type="molecule type" value="Genomic_DNA"/>
</dbReference>
<name>A0A9D9DM93_9BACT</name>
<reference evidence="1" key="2">
    <citation type="journal article" date="2021" name="PeerJ">
        <title>Extensive microbial diversity within the chicken gut microbiome revealed by metagenomics and culture.</title>
        <authorList>
            <person name="Gilroy R."/>
            <person name="Ravi A."/>
            <person name="Getino M."/>
            <person name="Pursley I."/>
            <person name="Horton D.L."/>
            <person name="Alikhan N.F."/>
            <person name="Baker D."/>
            <person name="Gharbi K."/>
            <person name="Hall N."/>
            <person name="Watson M."/>
            <person name="Adriaenssens E.M."/>
            <person name="Foster-Nyarko E."/>
            <person name="Jarju S."/>
            <person name="Secka A."/>
            <person name="Antonio M."/>
            <person name="Oren A."/>
            <person name="Chaudhuri R.R."/>
            <person name="La Ragione R."/>
            <person name="Hildebrand F."/>
            <person name="Pallen M.J."/>
        </authorList>
    </citation>
    <scope>NUCLEOTIDE SEQUENCE</scope>
    <source>
        <strain evidence="1">10192</strain>
    </source>
</reference>
<comment type="caution">
    <text evidence="1">The sequence shown here is derived from an EMBL/GenBank/DDBJ whole genome shotgun (WGS) entry which is preliminary data.</text>
</comment>
<dbReference type="Proteomes" id="UP000823632">
    <property type="component" value="Unassembled WGS sequence"/>
</dbReference>
<dbReference type="AlphaFoldDB" id="A0A9D9DM93"/>
<organism evidence="1 2">
    <name type="scientific">Candidatus Scatousia excrementipullorum</name>
    <dbReference type="NCBI Taxonomy" id="2840936"/>
    <lineage>
        <taxon>Bacteria</taxon>
        <taxon>Candidatus Scatousia</taxon>
    </lineage>
</organism>
<accession>A0A9D9DM93</accession>
<reference evidence="1" key="1">
    <citation type="submission" date="2020-10" db="EMBL/GenBank/DDBJ databases">
        <authorList>
            <person name="Gilroy R."/>
        </authorList>
    </citation>
    <scope>NUCLEOTIDE SEQUENCE</scope>
    <source>
        <strain evidence="1">10192</strain>
    </source>
</reference>